<evidence type="ECO:0000313" key="1">
    <source>
        <dbReference type="EMBL" id="PUU80058.1"/>
    </source>
</evidence>
<reference evidence="1 2" key="1">
    <citation type="submission" date="2017-04" db="EMBL/GenBank/DDBJ databases">
        <title>Draft genome sequence of Tuber borchii Vittad., a whitish edible truffle.</title>
        <authorList>
            <consortium name="DOE Joint Genome Institute"/>
            <person name="Murat C."/>
            <person name="Kuo A."/>
            <person name="Barry K.W."/>
            <person name="Clum A."/>
            <person name="Dockter R.B."/>
            <person name="Fauchery L."/>
            <person name="Iotti M."/>
            <person name="Kohler A."/>
            <person name="Labutti K."/>
            <person name="Lindquist E.A."/>
            <person name="Lipzen A."/>
            <person name="Ohm R.A."/>
            <person name="Wang M."/>
            <person name="Grigoriev I.V."/>
            <person name="Zambonelli A."/>
            <person name="Martin F.M."/>
        </authorList>
    </citation>
    <scope>NUCLEOTIDE SEQUENCE [LARGE SCALE GENOMIC DNA]</scope>
    <source>
        <strain evidence="1 2">Tbo3840</strain>
    </source>
</reference>
<protein>
    <submittedName>
        <fullName evidence="1">Uncharacterized protein</fullName>
    </submittedName>
</protein>
<dbReference type="Proteomes" id="UP000244722">
    <property type="component" value="Unassembled WGS sequence"/>
</dbReference>
<accession>A0A2T6ZX49</accession>
<evidence type="ECO:0000313" key="2">
    <source>
        <dbReference type="Proteomes" id="UP000244722"/>
    </source>
</evidence>
<gene>
    <name evidence="1" type="ORF">B9Z19DRAFT_1080205</name>
</gene>
<dbReference type="AlphaFoldDB" id="A0A2T6ZX49"/>
<organism evidence="1 2">
    <name type="scientific">Tuber borchii</name>
    <name type="common">White truffle</name>
    <dbReference type="NCBI Taxonomy" id="42251"/>
    <lineage>
        <taxon>Eukaryota</taxon>
        <taxon>Fungi</taxon>
        <taxon>Dikarya</taxon>
        <taxon>Ascomycota</taxon>
        <taxon>Pezizomycotina</taxon>
        <taxon>Pezizomycetes</taxon>
        <taxon>Pezizales</taxon>
        <taxon>Tuberaceae</taxon>
        <taxon>Tuber</taxon>
    </lineage>
</organism>
<sequence>MPNSLLRPFLPSSHREITNPVSPHCPFTFRSFTCKTGRPYARPRESAVLYSSYSVNQ</sequence>
<dbReference type="EMBL" id="NESQ01000073">
    <property type="protein sequence ID" value="PUU80058.1"/>
    <property type="molecule type" value="Genomic_DNA"/>
</dbReference>
<name>A0A2T6ZX49_TUBBO</name>
<proteinExistence type="predicted"/>
<keyword evidence="2" id="KW-1185">Reference proteome</keyword>
<comment type="caution">
    <text evidence="1">The sequence shown here is derived from an EMBL/GenBank/DDBJ whole genome shotgun (WGS) entry which is preliminary data.</text>
</comment>